<feature type="compositionally biased region" description="Basic and acidic residues" evidence="1">
    <location>
        <begin position="32"/>
        <end position="46"/>
    </location>
</feature>
<reference evidence="2" key="1">
    <citation type="submission" date="2021-01" db="EMBL/GenBank/DDBJ databases">
        <authorList>
            <person name="Corre E."/>
            <person name="Pelletier E."/>
            <person name="Niang G."/>
            <person name="Scheremetjew M."/>
            <person name="Finn R."/>
            <person name="Kale V."/>
            <person name="Holt S."/>
            <person name="Cochrane G."/>
            <person name="Meng A."/>
            <person name="Brown T."/>
            <person name="Cohen L."/>
        </authorList>
    </citation>
    <scope>NUCLEOTIDE SEQUENCE</scope>
    <source>
        <strain evidence="2">CCMP1594</strain>
    </source>
</reference>
<accession>A0A7S4D0Z4</accession>
<sequence>MAGKHQEEGAAVPGETDPCPQRHVPQACGKRASGEDADMRPPKDEASSGCSTSVSEWPFVSDFFMPVLLSHDFSPLGYPWGGGDSTRETRQVVLPLRPSSKTKKRRYGGGTLRFLFHGDCH</sequence>
<evidence type="ECO:0000256" key="1">
    <source>
        <dbReference type="SAM" id="MobiDB-lite"/>
    </source>
</evidence>
<feature type="region of interest" description="Disordered" evidence="1">
    <location>
        <begin position="1"/>
        <end position="53"/>
    </location>
</feature>
<proteinExistence type="predicted"/>
<name>A0A7S4D0Z4_9EUGL</name>
<dbReference type="AlphaFoldDB" id="A0A7S4D0Z4"/>
<gene>
    <name evidence="2" type="ORF">EGYM00163_LOCUS23488</name>
</gene>
<protein>
    <submittedName>
        <fullName evidence="2">Uncharacterized protein</fullName>
    </submittedName>
</protein>
<dbReference type="EMBL" id="HBJA01066727">
    <property type="protein sequence ID" value="CAE0812338.1"/>
    <property type="molecule type" value="Transcribed_RNA"/>
</dbReference>
<evidence type="ECO:0000313" key="2">
    <source>
        <dbReference type="EMBL" id="CAE0812338.1"/>
    </source>
</evidence>
<organism evidence="2">
    <name type="scientific">Eutreptiella gymnastica</name>
    <dbReference type="NCBI Taxonomy" id="73025"/>
    <lineage>
        <taxon>Eukaryota</taxon>
        <taxon>Discoba</taxon>
        <taxon>Euglenozoa</taxon>
        <taxon>Euglenida</taxon>
        <taxon>Spirocuta</taxon>
        <taxon>Euglenophyceae</taxon>
        <taxon>Eutreptiales</taxon>
        <taxon>Eutreptiaceae</taxon>
        <taxon>Eutreptiella</taxon>
    </lineage>
</organism>